<dbReference type="Gene3D" id="3.20.20.70">
    <property type="entry name" value="Aldolase class I"/>
    <property type="match status" value="1"/>
</dbReference>
<keyword evidence="5" id="KW-0408">Iron</keyword>
<dbReference type="GO" id="GO:0061799">
    <property type="term" value="F:cyclic pyranopterin monophosphate synthase activity"/>
    <property type="evidence" value="ECO:0007669"/>
    <property type="project" value="TreeGrafter"/>
</dbReference>
<comment type="cofactor">
    <cofactor evidence="1">
        <name>[4Fe-4S] cluster</name>
        <dbReference type="ChEBI" id="CHEBI:49883"/>
    </cofactor>
</comment>
<dbReference type="EMBL" id="SCHC01000350">
    <property type="protein sequence ID" value="TBW72293.1"/>
    <property type="molecule type" value="Genomic_DNA"/>
</dbReference>
<keyword evidence="2" id="KW-0004">4Fe-4S</keyword>
<organism evidence="8 9">
    <name type="scientific">Staphylococcus capitis</name>
    <dbReference type="NCBI Taxonomy" id="29388"/>
    <lineage>
        <taxon>Bacteria</taxon>
        <taxon>Bacillati</taxon>
        <taxon>Bacillota</taxon>
        <taxon>Bacilli</taxon>
        <taxon>Bacillales</taxon>
        <taxon>Staphylococcaceae</taxon>
        <taxon>Staphylococcus</taxon>
    </lineage>
</organism>
<evidence type="ECO:0000256" key="7">
    <source>
        <dbReference type="ARBA" id="ARBA00023150"/>
    </source>
</evidence>
<keyword evidence="3" id="KW-0949">S-adenosyl-L-methionine</keyword>
<dbReference type="InterPro" id="IPR000385">
    <property type="entry name" value="MoaA_NifB_PqqE_Fe-S-bd_CS"/>
</dbReference>
<dbReference type="GO" id="GO:0006777">
    <property type="term" value="P:Mo-molybdopterin cofactor biosynthetic process"/>
    <property type="evidence" value="ECO:0007669"/>
    <property type="project" value="UniProtKB-KW"/>
</dbReference>
<dbReference type="GO" id="GO:0046872">
    <property type="term" value="F:metal ion binding"/>
    <property type="evidence" value="ECO:0007669"/>
    <property type="project" value="UniProtKB-KW"/>
</dbReference>
<dbReference type="SUPFAM" id="SSF102114">
    <property type="entry name" value="Radical SAM enzymes"/>
    <property type="match status" value="1"/>
</dbReference>
<dbReference type="InterPro" id="IPR058240">
    <property type="entry name" value="rSAM_sf"/>
</dbReference>
<sequence>MKEVIQDKLGRPIRDLRISVTDRCNFRCDYCMPKEIFGDD</sequence>
<accession>A0A7Z7YSN8</accession>
<evidence type="ECO:0000256" key="4">
    <source>
        <dbReference type="ARBA" id="ARBA00022723"/>
    </source>
</evidence>
<dbReference type="AlphaFoldDB" id="A0A7Z7YSN8"/>
<dbReference type="GO" id="GO:0061798">
    <property type="term" value="F:GTP 3',8'-cyclase activity"/>
    <property type="evidence" value="ECO:0007669"/>
    <property type="project" value="TreeGrafter"/>
</dbReference>
<evidence type="ECO:0000256" key="2">
    <source>
        <dbReference type="ARBA" id="ARBA00022485"/>
    </source>
</evidence>
<evidence type="ECO:0000256" key="6">
    <source>
        <dbReference type="ARBA" id="ARBA00023014"/>
    </source>
</evidence>
<evidence type="ECO:0000256" key="5">
    <source>
        <dbReference type="ARBA" id="ARBA00023004"/>
    </source>
</evidence>
<keyword evidence="6" id="KW-0411">Iron-sulfur</keyword>
<keyword evidence="7" id="KW-0501">Molybdenum cofactor biosynthesis</keyword>
<evidence type="ECO:0000313" key="8">
    <source>
        <dbReference type="EMBL" id="TBW72293.1"/>
    </source>
</evidence>
<gene>
    <name evidence="8" type="ORF">EQ811_14380</name>
</gene>
<keyword evidence="4" id="KW-0479">Metal-binding</keyword>
<dbReference type="PANTHER" id="PTHR22960">
    <property type="entry name" value="MOLYBDOPTERIN COFACTOR SYNTHESIS PROTEIN A"/>
    <property type="match status" value="1"/>
</dbReference>
<evidence type="ECO:0000313" key="9">
    <source>
        <dbReference type="Proteomes" id="UP000291949"/>
    </source>
</evidence>
<name>A0A7Z7YSN8_STACP</name>
<evidence type="ECO:0000256" key="1">
    <source>
        <dbReference type="ARBA" id="ARBA00001966"/>
    </source>
</evidence>
<feature type="non-terminal residue" evidence="8">
    <location>
        <position position="40"/>
    </location>
</feature>
<reference evidence="8 9" key="1">
    <citation type="journal article" date="2019" name="Sci. Transl. Med.">
        <title>Quorum sensing between bacterial species on the skin protects against epidermal injury in atopic dermatitis.</title>
        <authorList>
            <person name="Williams M.R."/>
        </authorList>
    </citation>
    <scope>NUCLEOTIDE SEQUENCE [LARGE SCALE GENOMIC DNA]</scope>
    <source>
        <strain evidence="8 9">H8</strain>
    </source>
</reference>
<dbReference type="PROSITE" id="PS01305">
    <property type="entry name" value="MOAA_NIFB_PQQE"/>
    <property type="match status" value="1"/>
</dbReference>
<dbReference type="InterPro" id="IPR013785">
    <property type="entry name" value="Aldolase_TIM"/>
</dbReference>
<proteinExistence type="predicted"/>
<protein>
    <submittedName>
        <fullName evidence="8">GTP 3',8-cyclase MoaA</fullName>
    </submittedName>
</protein>
<dbReference type="InterPro" id="IPR050105">
    <property type="entry name" value="MoCo_biosynth_MoaA/MoaC"/>
</dbReference>
<comment type="caution">
    <text evidence="8">The sequence shown here is derived from an EMBL/GenBank/DDBJ whole genome shotgun (WGS) entry which is preliminary data.</text>
</comment>
<evidence type="ECO:0000256" key="3">
    <source>
        <dbReference type="ARBA" id="ARBA00022691"/>
    </source>
</evidence>
<dbReference type="PANTHER" id="PTHR22960:SF0">
    <property type="entry name" value="MOLYBDENUM COFACTOR BIOSYNTHESIS PROTEIN 1"/>
    <property type="match status" value="1"/>
</dbReference>
<dbReference type="GO" id="GO:0051539">
    <property type="term" value="F:4 iron, 4 sulfur cluster binding"/>
    <property type="evidence" value="ECO:0007669"/>
    <property type="project" value="UniProtKB-KW"/>
</dbReference>
<dbReference type="Proteomes" id="UP000291949">
    <property type="component" value="Unassembled WGS sequence"/>
</dbReference>